<reference evidence="8 9" key="1">
    <citation type="submission" date="2020-09" db="EMBL/GenBank/DDBJ databases">
        <title>Sinomicrobium weinanense sp. nov., a halophilic bacteria isolated from saline-alkali soil.</title>
        <authorList>
            <person name="Wu P."/>
            <person name="Ren H."/>
            <person name="Mei Y."/>
            <person name="Liang Y."/>
            <person name="Chen Z."/>
        </authorList>
    </citation>
    <scope>NUCLEOTIDE SEQUENCE [LARGE SCALE GENOMIC DNA]</scope>
    <source>
        <strain evidence="8 9">FJxs</strain>
    </source>
</reference>
<dbReference type="SUPFAM" id="SSF48452">
    <property type="entry name" value="TPR-like"/>
    <property type="match status" value="1"/>
</dbReference>
<evidence type="ECO:0000313" key="9">
    <source>
        <dbReference type="Proteomes" id="UP000653730"/>
    </source>
</evidence>
<evidence type="ECO:0000256" key="4">
    <source>
        <dbReference type="ARBA" id="ARBA00023136"/>
    </source>
</evidence>
<dbReference type="InterPro" id="IPR012944">
    <property type="entry name" value="SusD_RagB_dom"/>
</dbReference>
<dbReference type="Pfam" id="PF07980">
    <property type="entry name" value="SusD_RagB"/>
    <property type="match status" value="1"/>
</dbReference>
<dbReference type="Proteomes" id="UP000653730">
    <property type="component" value="Unassembled WGS sequence"/>
</dbReference>
<evidence type="ECO:0000256" key="1">
    <source>
        <dbReference type="ARBA" id="ARBA00004442"/>
    </source>
</evidence>
<evidence type="ECO:0000259" key="6">
    <source>
        <dbReference type="Pfam" id="PF07980"/>
    </source>
</evidence>
<dbReference type="AlphaFoldDB" id="A0A926JVK6"/>
<organism evidence="8 9">
    <name type="scientific">Sinomicrobium weinanense</name>
    <dbReference type="NCBI Taxonomy" id="2842200"/>
    <lineage>
        <taxon>Bacteria</taxon>
        <taxon>Pseudomonadati</taxon>
        <taxon>Bacteroidota</taxon>
        <taxon>Flavobacteriia</taxon>
        <taxon>Flavobacteriales</taxon>
        <taxon>Flavobacteriaceae</taxon>
        <taxon>Sinomicrobium</taxon>
    </lineage>
</organism>
<dbReference type="InterPro" id="IPR033985">
    <property type="entry name" value="SusD-like_N"/>
</dbReference>
<feature type="domain" description="RagB/SusD" evidence="6">
    <location>
        <begin position="267"/>
        <end position="502"/>
    </location>
</feature>
<keyword evidence="5" id="KW-0998">Cell outer membrane</keyword>
<dbReference type="CDD" id="cd08977">
    <property type="entry name" value="SusD"/>
    <property type="match status" value="1"/>
</dbReference>
<dbReference type="RefSeq" id="WP_187967122.1">
    <property type="nucleotide sequence ID" value="NZ_JACVDC010000083.1"/>
</dbReference>
<proteinExistence type="inferred from homology"/>
<dbReference type="GO" id="GO:0009279">
    <property type="term" value="C:cell outer membrane"/>
    <property type="evidence" value="ECO:0007669"/>
    <property type="project" value="UniProtKB-SubCell"/>
</dbReference>
<dbReference type="EMBL" id="JACVDC010000083">
    <property type="protein sequence ID" value="MBC9797997.1"/>
    <property type="molecule type" value="Genomic_DNA"/>
</dbReference>
<name>A0A926JVK6_9FLAO</name>
<protein>
    <submittedName>
        <fullName evidence="8">RagB/SusD family nutrient uptake outer membrane protein</fullName>
    </submittedName>
</protein>
<dbReference type="PROSITE" id="PS51257">
    <property type="entry name" value="PROKAR_LIPOPROTEIN"/>
    <property type="match status" value="1"/>
</dbReference>
<evidence type="ECO:0000313" key="8">
    <source>
        <dbReference type="EMBL" id="MBC9797997.1"/>
    </source>
</evidence>
<evidence type="ECO:0000259" key="7">
    <source>
        <dbReference type="Pfam" id="PF14322"/>
    </source>
</evidence>
<keyword evidence="3" id="KW-0732">Signal</keyword>
<sequence>MKVNIKLLIYPVIATALFSACDDFLDKEPLSQPSSEIFWKTETDVNAALAATYSIYRTNIAGSVAGSNGVSINIECLSDNAISESGFFGIQNIMHGGIHSGTGGAVQDFWRLCYEGIANCNYFLDNIDQAKDFLSEESYNQYKGEALFNRCYFYNELIQLYGDVPLLLHSQSIDSMEVFKNKPRVPKPEVVEQLLKDIDIAISGLPNIAYTDGHAVKGSAILLKVRILMNNERWAEAAEVAWSLIGDAGNPFSLHDNYSGIFFDEQEDNPEIMFSVQYQLPSDGHQLDQYIGSRMSFYPTTQLRDAYEIKDPETGEMDPRLGMTIFQEGDPWIMHPSGKFPAFENDEGRTSEGNVNFTGMAFKKWVNPTLIQARDKVSDQDIVKMRYAELLLSYAEAMFESGQGTDQRALDAINAVRQRPGVEMPPLSVLTRENIRNERRIELAFEGLRFNDLKRWQIAHEIIPEIPGNGADVQRVFDGYLWPIPQSQMDIMEGIWEQNPGF</sequence>
<evidence type="ECO:0000256" key="5">
    <source>
        <dbReference type="ARBA" id="ARBA00023237"/>
    </source>
</evidence>
<comment type="subcellular location">
    <subcellularLocation>
        <location evidence="1">Cell outer membrane</location>
    </subcellularLocation>
</comment>
<feature type="domain" description="SusD-like N-terminal" evidence="7">
    <location>
        <begin position="23"/>
        <end position="211"/>
    </location>
</feature>
<dbReference type="InterPro" id="IPR011990">
    <property type="entry name" value="TPR-like_helical_dom_sf"/>
</dbReference>
<gene>
    <name evidence="8" type="ORF">IBL28_18640</name>
</gene>
<dbReference type="Gene3D" id="1.25.40.390">
    <property type="match status" value="1"/>
</dbReference>
<evidence type="ECO:0000256" key="2">
    <source>
        <dbReference type="ARBA" id="ARBA00006275"/>
    </source>
</evidence>
<accession>A0A926JVK6</accession>
<evidence type="ECO:0000256" key="3">
    <source>
        <dbReference type="ARBA" id="ARBA00022729"/>
    </source>
</evidence>
<comment type="caution">
    <text evidence="8">The sequence shown here is derived from an EMBL/GenBank/DDBJ whole genome shotgun (WGS) entry which is preliminary data.</text>
</comment>
<dbReference type="Pfam" id="PF14322">
    <property type="entry name" value="SusD-like_3"/>
    <property type="match status" value="1"/>
</dbReference>
<keyword evidence="4" id="KW-0472">Membrane</keyword>
<comment type="similarity">
    <text evidence="2">Belongs to the SusD family.</text>
</comment>
<keyword evidence="9" id="KW-1185">Reference proteome</keyword>